<evidence type="ECO:0008006" key="3">
    <source>
        <dbReference type="Google" id="ProtNLM"/>
    </source>
</evidence>
<dbReference type="OrthoDB" id="3543113at2759"/>
<dbReference type="AlphaFoldDB" id="A0A550BU98"/>
<sequence>MLRAQLSDRTMLDISEMRLQVFRCLRMTDVRSLKLVCKTWYPEADQLIWEGIETLPPLLRLLPEDAWEEGTGSQYSGRGKVGRTWPENFNITRPLRPEDWSEVIRHALHLKFYRMDKMLSTCTDAALEAIIACPPPQFPFLTGVRSLRLFPSPKQLALYGKLLHLLIPHQYITSLICVAVEQFMPDADDFISRFQRLSSLSLHVDQGRYAHEDPYPLTTWYYAAFDPSYDEGKRYDIRFVKALEHCSELQHLDLTLHVEATIYMLRTLSENSTLQSLTLHYGRKDMHQFENDLSAAYTFPPFPSLRCLEIEGLPLGGAARILPSQEPTPLEEIRLIDYMCNAPSEDYGRFGPLKGVLLATLDLICSLLEPYHSLCVLHIEVPSYGNFTLTLGDIRPLSAFPHMREITIITQHKTALVDADCEQMAKWWPSLEVFRLGCECPTGDPECTLHGLLALASRCPRLARLELPLDARSIPDFLPGPGRAPSPYASLTYLNVGDAPIADAKHVARFMKSTFPKLRLVGYSSYRLHDDVGQRVRKWHRVVDELTG</sequence>
<evidence type="ECO:0000313" key="1">
    <source>
        <dbReference type="EMBL" id="TRM56121.1"/>
    </source>
</evidence>
<gene>
    <name evidence="1" type="ORF">BD626DRAFT_267131</name>
</gene>
<evidence type="ECO:0000313" key="2">
    <source>
        <dbReference type="Proteomes" id="UP000320762"/>
    </source>
</evidence>
<keyword evidence="2" id="KW-1185">Reference proteome</keyword>
<proteinExistence type="predicted"/>
<dbReference type="EMBL" id="VDMD01000080">
    <property type="protein sequence ID" value="TRM56121.1"/>
    <property type="molecule type" value="Genomic_DNA"/>
</dbReference>
<protein>
    <recommendedName>
        <fullName evidence="3">F-box domain-containing protein</fullName>
    </recommendedName>
</protein>
<dbReference type="InterPro" id="IPR032675">
    <property type="entry name" value="LRR_dom_sf"/>
</dbReference>
<dbReference type="Proteomes" id="UP000320762">
    <property type="component" value="Unassembled WGS sequence"/>
</dbReference>
<dbReference type="Gene3D" id="3.80.10.10">
    <property type="entry name" value="Ribonuclease Inhibitor"/>
    <property type="match status" value="1"/>
</dbReference>
<name>A0A550BU98_9AGAR</name>
<accession>A0A550BU98</accession>
<dbReference type="SUPFAM" id="SSF52047">
    <property type="entry name" value="RNI-like"/>
    <property type="match status" value="1"/>
</dbReference>
<reference evidence="1 2" key="1">
    <citation type="journal article" date="2019" name="New Phytol.">
        <title>Comparative genomics reveals unique wood-decay strategies and fruiting body development in the Schizophyllaceae.</title>
        <authorList>
            <person name="Almasi E."/>
            <person name="Sahu N."/>
            <person name="Krizsan K."/>
            <person name="Balint B."/>
            <person name="Kovacs G.M."/>
            <person name="Kiss B."/>
            <person name="Cseklye J."/>
            <person name="Drula E."/>
            <person name="Henrissat B."/>
            <person name="Nagy I."/>
            <person name="Chovatia M."/>
            <person name="Adam C."/>
            <person name="LaButti K."/>
            <person name="Lipzen A."/>
            <person name="Riley R."/>
            <person name="Grigoriev I.V."/>
            <person name="Nagy L.G."/>
        </authorList>
    </citation>
    <scope>NUCLEOTIDE SEQUENCE [LARGE SCALE GENOMIC DNA]</scope>
    <source>
        <strain evidence="1 2">NL-1724</strain>
    </source>
</reference>
<comment type="caution">
    <text evidence="1">The sequence shown here is derived from an EMBL/GenBank/DDBJ whole genome shotgun (WGS) entry which is preliminary data.</text>
</comment>
<organism evidence="1 2">
    <name type="scientific">Schizophyllum amplum</name>
    <dbReference type="NCBI Taxonomy" id="97359"/>
    <lineage>
        <taxon>Eukaryota</taxon>
        <taxon>Fungi</taxon>
        <taxon>Dikarya</taxon>
        <taxon>Basidiomycota</taxon>
        <taxon>Agaricomycotina</taxon>
        <taxon>Agaricomycetes</taxon>
        <taxon>Agaricomycetidae</taxon>
        <taxon>Agaricales</taxon>
        <taxon>Schizophyllaceae</taxon>
        <taxon>Schizophyllum</taxon>
    </lineage>
</organism>